<dbReference type="GO" id="GO:0032259">
    <property type="term" value="P:methylation"/>
    <property type="evidence" value="ECO:0007669"/>
    <property type="project" value="UniProtKB-KW"/>
</dbReference>
<keyword evidence="1" id="KW-0808">Transferase</keyword>
<dbReference type="SUPFAM" id="SSF53335">
    <property type="entry name" value="S-adenosyl-L-methionine-dependent methyltransferases"/>
    <property type="match status" value="1"/>
</dbReference>
<dbReference type="Pfam" id="PF05711">
    <property type="entry name" value="TylF"/>
    <property type="match status" value="1"/>
</dbReference>
<dbReference type="Gene3D" id="3.40.50.150">
    <property type="entry name" value="Vaccinia Virus protein VP39"/>
    <property type="match status" value="1"/>
</dbReference>
<proteinExistence type="predicted"/>
<dbReference type="GO" id="GO:0008168">
    <property type="term" value="F:methyltransferase activity"/>
    <property type="evidence" value="ECO:0007669"/>
    <property type="project" value="UniProtKB-KW"/>
</dbReference>
<dbReference type="EC" id="2.1.1.-" evidence="1"/>
<keyword evidence="1" id="KW-0489">Methyltransferase</keyword>
<evidence type="ECO:0000313" key="2">
    <source>
        <dbReference type="Proteomes" id="UP001560573"/>
    </source>
</evidence>
<dbReference type="EMBL" id="JAULBC010000003">
    <property type="protein sequence ID" value="MEX6688151.1"/>
    <property type="molecule type" value="Genomic_DNA"/>
</dbReference>
<dbReference type="RefSeq" id="WP_369329559.1">
    <property type="nucleotide sequence ID" value="NZ_JAULBC010000003.1"/>
</dbReference>
<keyword evidence="2" id="KW-1185">Reference proteome</keyword>
<accession>A0ABV3ZE38</accession>
<comment type="caution">
    <text evidence="1">The sequence shown here is derived from an EMBL/GenBank/DDBJ whole genome shotgun (WGS) entry which is preliminary data.</text>
</comment>
<dbReference type="Proteomes" id="UP001560573">
    <property type="component" value="Unassembled WGS sequence"/>
</dbReference>
<dbReference type="InterPro" id="IPR029063">
    <property type="entry name" value="SAM-dependent_MTases_sf"/>
</dbReference>
<sequence>MPAIKISPTHFNSKKIYINNTLITNDRLEALIRLATQAPKEGCFAEVGVYKGGSLMLLAMTFPDRCVFGFDSFEGLPIAYWTDTEVHRPGEFGDTSQEAVTEFLGEYKSNVHLVKGIFPASASLQEQETFAFVHIDTDFYLSVKACLEWFWPRLVPGGIIVLDDYRWPACPGVEQALVEFGQPFQQTEAAYQAFLLKE</sequence>
<dbReference type="PANTHER" id="PTHR40036">
    <property type="entry name" value="MACROCIN O-METHYLTRANSFERASE"/>
    <property type="match status" value="1"/>
</dbReference>
<name>A0ABV3ZE38_9BACT</name>
<dbReference type="PANTHER" id="PTHR40036:SF1">
    <property type="entry name" value="MACROCIN O-METHYLTRANSFERASE"/>
    <property type="match status" value="1"/>
</dbReference>
<gene>
    <name evidence="1" type="ORF">QTN47_11630</name>
</gene>
<dbReference type="InterPro" id="IPR008884">
    <property type="entry name" value="TylF_MeTrfase"/>
</dbReference>
<reference evidence="1 2" key="1">
    <citation type="submission" date="2023-07" db="EMBL/GenBank/DDBJ databases">
        <authorList>
            <person name="Lian W.-H."/>
        </authorList>
    </citation>
    <scope>NUCLEOTIDE SEQUENCE [LARGE SCALE GENOMIC DNA]</scope>
    <source>
        <strain evidence="1 2">SYSU DXS3180</strain>
    </source>
</reference>
<protein>
    <submittedName>
        <fullName evidence="1">TylF/MycF/NovP-related O-methyltransferase</fullName>
        <ecNumber evidence="1">2.1.1.-</ecNumber>
    </submittedName>
</protein>
<evidence type="ECO:0000313" key="1">
    <source>
        <dbReference type="EMBL" id="MEX6688151.1"/>
    </source>
</evidence>
<organism evidence="1 2">
    <name type="scientific">Danxiaibacter flavus</name>
    <dbReference type="NCBI Taxonomy" id="3049108"/>
    <lineage>
        <taxon>Bacteria</taxon>
        <taxon>Pseudomonadati</taxon>
        <taxon>Bacteroidota</taxon>
        <taxon>Chitinophagia</taxon>
        <taxon>Chitinophagales</taxon>
        <taxon>Chitinophagaceae</taxon>
        <taxon>Danxiaibacter</taxon>
    </lineage>
</organism>